<accession>A0A6J5WSH2</accession>
<dbReference type="AlphaFoldDB" id="A0A6J5WSH2"/>
<feature type="domain" description="Squalene cyclase C-terminal" evidence="3">
    <location>
        <begin position="185"/>
        <end position="246"/>
    </location>
</feature>
<dbReference type="Proteomes" id="UP000507245">
    <property type="component" value="Unassembled WGS sequence"/>
</dbReference>
<dbReference type="OrthoDB" id="21502at2759"/>
<reference evidence="5" key="1">
    <citation type="journal article" date="2020" name="Genome Biol.">
        <title>Gamete binning: chromosome-level and haplotype-resolved genome assembly enabled by high-throughput single-cell sequencing of gamete genomes.</title>
        <authorList>
            <person name="Campoy J.A."/>
            <person name="Sun H."/>
            <person name="Goel M."/>
            <person name="Jiao W.-B."/>
            <person name="Folz-Donahue K."/>
            <person name="Wang N."/>
            <person name="Rubio M."/>
            <person name="Liu C."/>
            <person name="Kukat C."/>
            <person name="Ruiz D."/>
            <person name="Huettel B."/>
            <person name="Schneeberger K."/>
        </authorList>
    </citation>
    <scope>NUCLEOTIDE SEQUENCE [LARGE SCALE GENOMIC DNA]</scope>
    <source>
        <strain evidence="5">cv. Rojo Pasion</strain>
    </source>
</reference>
<dbReference type="GO" id="GO:0005811">
    <property type="term" value="C:lipid droplet"/>
    <property type="evidence" value="ECO:0007669"/>
    <property type="project" value="InterPro"/>
</dbReference>
<gene>
    <name evidence="4" type="ORF">ORAREDHAP_LOCUS18453</name>
</gene>
<dbReference type="Gene3D" id="1.50.10.20">
    <property type="match status" value="2"/>
</dbReference>
<dbReference type="GO" id="GO:0042300">
    <property type="term" value="F:beta-amyrin synthase activity"/>
    <property type="evidence" value="ECO:0007669"/>
    <property type="project" value="UniProtKB-ARBA"/>
</dbReference>
<dbReference type="InterPro" id="IPR018333">
    <property type="entry name" value="Squalene_cyclase"/>
</dbReference>
<evidence type="ECO:0000256" key="2">
    <source>
        <dbReference type="ARBA" id="ARBA00023235"/>
    </source>
</evidence>
<dbReference type="Pfam" id="PF13243">
    <property type="entry name" value="SQHop_cyclase_C"/>
    <property type="match status" value="2"/>
</dbReference>
<keyword evidence="1" id="KW-0677">Repeat</keyword>
<dbReference type="SUPFAM" id="SSF48239">
    <property type="entry name" value="Terpenoid cyclases/Protein prenyltransferases"/>
    <property type="match status" value="1"/>
</dbReference>
<sequence length="310" mass="34985">MLACWDEDPNGESYKKHLARIADYIWVAEDGMKMQSFGSQMWDASFAIQALLAANLNDELGSVLKKGHDYLKKSQVRDNPSGDFLAHFRHISKGAWTFSDQDHGWQVSDCTAESLKCCLLLSMLPPQLVGEQLEPERLYDAVNVILSLQSPNGGVSAWDPTGAPKWVEWLNPVEFLENLTIEYEYGNWGICFIYGTWFAIRGLEAAGKTDNNCEAIRRGVEFLLKTQRDDGGWGESYISCTNKAERDPTPIHQAAKTLINSQLENGDFPQQEVIGVFMRNAMQHYSAFRNTIPIWALAEYCNMVPTPLYV</sequence>
<organism evidence="4 5">
    <name type="scientific">Prunus armeniaca</name>
    <name type="common">Apricot</name>
    <name type="synonym">Armeniaca vulgaris</name>
    <dbReference type="NCBI Taxonomy" id="36596"/>
    <lineage>
        <taxon>Eukaryota</taxon>
        <taxon>Viridiplantae</taxon>
        <taxon>Streptophyta</taxon>
        <taxon>Embryophyta</taxon>
        <taxon>Tracheophyta</taxon>
        <taxon>Spermatophyta</taxon>
        <taxon>Magnoliopsida</taxon>
        <taxon>eudicotyledons</taxon>
        <taxon>Gunneridae</taxon>
        <taxon>Pentapetalae</taxon>
        <taxon>rosids</taxon>
        <taxon>fabids</taxon>
        <taxon>Rosales</taxon>
        <taxon>Rosaceae</taxon>
        <taxon>Amygdaloideae</taxon>
        <taxon>Amygdaleae</taxon>
        <taxon>Prunus</taxon>
    </lineage>
</organism>
<evidence type="ECO:0000256" key="1">
    <source>
        <dbReference type="ARBA" id="ARBA00022737"/>
    </source>
</evidence>
<evidence type="ECO:0000259" key="3">
    <source>
        <dbReference type="Pfam" id="PF13243"/>
    </source>
</evidence>
<name>A0A6J5WSH2_PRUAR</name>
<dbReference type="InterPro" id="IPR008930">
    <property type="entry name" value="Terpenoid_cyclase/PrenylTrfase"/>
</dbReference>
<dbReference type="EMBL" id="CAEKKB010000003">
    <property type="protein sequence ID" value="CAB4302622.1"/>
    <property type="molecule type" value="Genomic_DNA"/>
</dbReference>
<protein>
    <recommendedName>
        <fullName evidence="3">Squalene cyclase C-terminal domain-containing protein</fullName>
    </recommendedName>
</protein>
<evidence type="ECO:0000313" key="5">
    <source>
        <dbReference type="Proteomes" id="UP000507245"/>
    </source>
</evidence>
<evidence type="ECO:0000313" key="4">
    <source>
        <dbReference type="EMBL" id="CAB4302622.1"/>
    </source>
</evidence>
<dbReference type="InterPro" id="IPR032696">
    <property type="entry name" value="SQ_cyclase_C"/>
</dbReference>
<dbReference type="PANTHER" id="PTHR11764:SF58">
    <property type="entry name" value="BETA-AMYRIN SYNTHASE-RELATED"/>
    <property type="match status" value="1"/>
</dbReference>
<dbReference type="GO" id="GO:0016104">
    <property type="term" value="P:triterpenoid biosynthetic process"/>
    <property type="evidence" value="ECO:0007669"/>
    <property type="project" value="InterPro"/>
</dbReference>
<keyword evidence="2" id="KW-0413">Isomerase</keyword>
<proteinExistence type="predicted"/>
<dbReference type="PANTHER" id="PTHR11764">
    <property type="entry name" value="TERPENE CYCLASE/MUTASE FAMILY MEMBER"/>
    <property type="match status" value="1"/>
</dbReference>
<feature type="domain" description="Squalene cyclase C-terminal" evidence="3">
    <location>
        <begin position="39"/>
        <end position="161"/>
    </location>
</feature>
<keyword evidence="5" id="KW-1185">Reference proteome</keyword>